<gene>
    <name evidence="1" type="ORF">DDV96_02290</name>
</gene>
<comment type="caution">
    <text evidence="1">The sequence shown here is derived from an EMBL/GenBank/DDBJ whole genome shotgun (WGS) entry which is preliminary data.</text>
</comment>
<sequence>MKSAVATFLLITFLFNFGGCYIILKFQQHQVKREMIQQIKAGVADADLTQIRITPENEDQLIWEDGEEFRYKGIMYDVVHTEKVDHKTTVYHCLTDTQETNLLAELQDLIKKNKKTKNNRKNPVKTFFKVLNKIPPQFQKQGIAIFEPTPEVNFHYVNYYNPPKLDISSPPPKKV</sequence>
<keyword evidence="2" id="KW-1185">Reference proteome</keyword>
<dbReference type="AlphaFoldDB" id="A0A2U0I8F6"/>
<protein>
    <submittedName>
        <fullName evidence="1">Uncharacterized protein</fullName>
    </submittedName>
</protein>
<proteinExistence type="predicted"/>
<evidence type="ECO:0000313" key="2">
    <source>
        <dbReference type="Proteomes" id="UP000245962"/>
    </source>
</evidence>
<evidence type="ECO:0000313" key="1">
    <source>
        <dbReference type="EMBL" id="PVW17354.1"/>
    </source>
</evidence>
<organism evidence="1 2">
    <name type="scientific">Marixanthomonas spongiae</name>
    <dbReference type="NCBI Taxonomy" id="2174845"/>
    <lineage>
        <taxon>Bacteria</taxon>
        <taxon>Pseudomonadati</taxon>
        <taxon>Bacteroidota</taxon>
        <taxon>Flavobacteriia</taxon>
        <taxon>Flavobacteriales</taxon>
        <taxon>Flavobacteriaceae</taxon>
        <taxon>Marixanthomonas</taxon>
    </lineage>
</organism>
<dbReference type="EMBL" id="QEHR01000001">
    <property type="protein sequence ID" value="PVW17354.1"/>
    <property type="molecule type" value="Genomic_DNA"/>
</dbReference>
<accession>A0A2U0I8F6</accession>
<name>A0A2U0I8F6_9FLAO</name>
<dbReference type="Proteomes" id="UP000245962">
    <property type="component" value="Unassembled WGS sequence"/>
</dbReference>
<reference evidence="1 2" key="1">
    <citation type="submission" date="2018-04" db="EMBL/GenBank/DDBJ databases">
        <title>Marixanthomonas spongiae HN-E44 sp. nov., isolated from a marine sponge.</title>
        <authorList>
            <person name="Luo L."/>
            <person name="Zhuang L."/>
        </authorList>
    </citation>
    <scope>NUCLEOTIDE SEQUENCE [LARGE SCALE GENOMIC DNA]</scope>
    <source>
        <strain evidence="1 2">HN-E44</strain>
    </source>
</reference>